<keyword evidence="1" id="KW-0732">Signal</keyword>
<evidence type="ECO:0008006" key="4">
    <source>
        <dbReference type="Google" id="ProtNLM"/>
    </source>
</evidence>
<gene>
    <name evidence="2" type="ORF">V5799_011399</name>
</gene>
<feature type="signal peptide" evidence="1">
    <location>
        <begin position="1"/>
        <end position="22"/>
    </location>
</feature>
<dbReference type="AlphaFoldDB" id="A0AAQ4EH19"/>
<comment type="caution">
    <text evidence="2">The sequence shown here is derived from an EMBL/GenBank/DDBJ whole genome shotgun (WGS) entry which is preliminary data.</text>
</comment>
<dbReference type="GO" id="GO:0008237">
    <property type="term" value="F:metallopeptidase activity"/>
    <property type="evidence" value="ECO:0007669"/>
    <property type="project" value="InterPro"/>
</dbReference>
<dbReference type="Proteomes" id="UP001321473">
    <property type="component" value="Unassembled WGS sequence"/>
</dbReference>
<organism evidence="2 3">
    <name type="scientific">Amblyomma americanum</name>
    <name type="common">Lone star tick</name>
    <dbReference type="NCBI Taxonomy" id="6943"/>
    <lineage>
        <taxon>Eukaryota</taxon>
        <taxon>Metazoa</taxon>
        <taxon>Ecdysozoa</taxon>
        <taxon>Arthropoda</taxon>
        <taxon>Chelicerata</taxon>
        <taxon>Arachnida</taxon>
        <taxon>Acari</taxon>
        <taxon>Parasitiformes</taxon>
        <taxon>Ixodida</taxon>
        <taxon>Ixodoidea</taxon>
        <taxon>Ixodidae</taxon>
        <taxon>Amblyomminae</taxon>
        <taxon>Amblyomma</taxon>
    </lineage>
</organism>
<protein>
    <recommendedName>
        <fullName evidence="4">Tick metalloprotease</fullName>
    </recommendedName>
</protein>
<dbReference type="Gene3D" id="3.40.390.10">
    <property type="entry name" value="Collagenase (Catalytic Domain)"/>
    <property type="match status" value="1"/>
</dbReference>
<evidence type="ECO:0000313" key="3">
    <source>
        <dbReference type="Proteomes" id="UP001321473"/>
    </source>
</evidence>
<reference evidence="2 3" key="1">
    <citation type="journal article" date="2023" name="Arcadia Sci">
        <title>De novo assembly of a long-read Amblyomma americanum tick genome.</title>
        <authorList>
            <person name="Chou S."/>
            <person name="Poskanzer K.E."/>
            <person name="Rollins M."/>
            <person name="Thuy-Boun P.S."/>
        </authorList>
    </citation>
    <scope>NUCLEOTIDE SEQUENCE [LARGE SCALE GENOMIC DNA]</scope>
    <source>
        <strain evidence="2">F_SG_1</strain>
        <tissue evidence="2">Salivary glands</tissue>
    </source>
</reference>
<sequence>MKILGFTYLACTSFLFLRCNCAGLLKYQATVYPQLLDERTDDGTRVLKVNNDITLNLKPSSFLPEDFFVRTYHKGVAEYKYFDVEALQQDLYHDEAALAAVTLSEEDGILQVEGVIGPNLKIKPVEGAERAQDGLQPHLIETIEDPGHVYGKAFDNELAKISSRAGGFDPAAYSVKIIHPEVLVLCDSKFRAGFETEKRFLSYLLIVFKVVNLRYRTVTEPKVQIVFRGIEVTEVHRESYYKFVTANEIDGYQSLLNIVEHVKSNNGSYGLFDLVYFATG</sequence>
<proteinExistence type="predicted"/>
<evidence type="ECO:0000256" key="1">
    <source>
        <dbReference type="SAM" id="SignalP"/>
    </source>
</evidence>
<dbReference type="InterPro" id="IPR024079">
    <property type="entry name" value="MetalloPept_cat_dom_sf"/>
</dbReference>
<keyword evidence="3" id="KW-1185">Reference proteome</keyword>
<accession>A0AAQ4EH19</accession>
<name>A0AAQ4EH19_AMBAM</name>
<dbReference type="EMBL" id="JARKHS020015850">
    <property type="protein sequence ID" value="KAK8774067.1"/>
    <property type="molecule type" value="Genomic_DNA"/>
</dbReference>
<evidence type="ECO:0000313" key="2">
    <source>
        <dbReference type="EMBL" id="KAK8774067.1"/>
    </source>
</evidence>
<feature type="chain" id="PRO_5042995870" description="Tick metalloprotease" evidence="1">
    <location>
        <begin position="23"/>
        <end position="280"/>
    </location>
</feature>